<dbReference type="Gene3D" id="2.60.40.10">
    <property type="entry name" value="Immunoglobulins"/>
    <property type="match status" value="1"/>
</dbReference>
<dbReference type="Pfam" id="PF01345">
    <property type="entry name" value="DUF11"/>
    <property type="match status" value="1"/>
</dbReference>
<dbReference type="EMBL" id="JBIGHY010000004">
    <property type="protein sequence ID" value="MFG6414946.1"/>
    <property type="molecule type" value="Genomic_DNA"/>
</dbReference>
<feature type="domain" description="DUF11" evidence="5">
    <location>
        <begin position="326"/>
        <end position="444"/>
    </location>
</feature>
<evidence type="ECO:0000313" key="8">
    <source>
        <dbReference type="Proteomes" id="UP001606300"/>
    </source>
</evidence>
<evidence type="ECO:0000259" key="5">
    <source>
        <dbReference type="Pfam" id="PF01345"/>
    </source>
</evidence>
<dbReference type="Pfam" id="PF17210">
    <property type="entry name" value="SdrD_B"/>
    <property type="match status" value="1"/>
</dbReference>
<dbReference type="InterPro" id="IPR013783">
    <property type="entry name" value="Ig-like_fold"/>
</dbReference>
<evidence type="ECO:0000259" key="6">
    <source>
        <dbReference type="Pfam" id="PF17210"/>
    </source>
</evidence>
<dbReference type="InterPro" id="IPR047589">
    <property type="entry name" value="DUF11_rpt"/>
</dbReference>
<proteinExistence type="predicted"/>
<keyword evidence="2" id="KW-0964">Secreted</keyword>
<evidence type="ECO:0000256" key="2">
    <source>
        <dbReference type="ARBA" id="ARBA00022525"/>
    </source>
</evidence>
<comment type="subcellular location">
    <subcellularLocation>
        <location evidence="1">Secreted</location>
    </subcellularLocation>
</comment>
<organism evidence="7 8">
    <name type="scientific">Pelomonas dachongensis</name>
    <dbReference type="NCBI Taxonomy" id="3299029"/>
    <lineage>
        <taxon>Bacteria</taxon>
        <taxon>Pseudomonadati</taxon>
        <taxon>Pseudomonadota</taxon>
        <taxon>Betaproteobacteria</taxon>
        <taxon>Burkholderiales</taxon>
        <taxon>Sphaerotilaceae</taxon>
        <taxon>Roseateles</taxon>
    </lineage>
</organism>
<feature type="signal peptide" evidence="4">
    <location>
        <begin position="1"/>
        <end position="31"/>
    </location>
</feature>
<gene>
    <name evidence="7" type="ORF">ACG02S_13685</name>
</gene>
<accession>A0ABW7ESC7</accession>
<dbReference type="InterPro" id="IPR033764">
    <property type="entry name" value="Sdr_B"/>
</dbReference>
<name>A0ABW7ESC7_9BURK</name>
<evidence type="ECO:0000256" key="3">
    <source>
        <dbReference type="ARBA" id="ARBA00022729"/>
    </source>
</evidence>
<dbReference type="RefSeq" id="WP_394471008.1">
    <property type="nucleotide sequence ID" value="NZ_JBIGHY010000004.1"/>
</dbReference>
<keyword evidence="3 4" id="KW-0732">Signal</keyword>
<sequence>MTRSAVRSLLRHCTLSACLVLALFTAVPGQAQTPAQERMLVISAQAWMSYLVDPNGTPLALDSNRVEAMAPATGASLAFFSNDRYTDPAWTTRLGQPMFPRVVASACNQDPLRADTLAVRLSTARSSQQVDAVAVETAANTGVFVLQAPMVNRGWTASAPAASGALDVMPGDVIQATAPACNGQMLAAQLRLESRAVVFEAATGQPIAGAHVRLIDVTGEGNGGDAGGAAAVFAHDGVTPMPADAMTDGEGGYSFPFLRASTYRLLVLPMSSHKYPSARRADRSGAGMASAYPVHASASYGGTFTVSATTENEIVNLPMDALPRGLHVQAMASRTTVEVAETLEYAVAVKNVGVVTLNDVRVQETLPVGFRYEPGSARLDGQALADPAASAGARLSWHVGTPLAADAERTLRYRVRVGTGALQGDGVNRVQAFAQAPDAVISNEARVKVKVEAGVFSDRALVMGTVYADCNANGVKDAGEPGVPGVRLWLEDGTAVTTDGAGRYSVYGLSPRTHVLKLDGVTLPAGATPLATSQRHAGDGHSRFVDPRAGELQRADFALGGCGDAMTAQLTVRRQAAQTLADEGARSLRTALTITAAATPDLRALAASGRIGDATPAGVASTATPAAAALPVEDAAEHRTSLPRFVGVRDGQLMAAADATVRVIGRLGAVLSLRVNGEPVGDDRVGEKAQSADDQTEARTYVGLPLRAGENRLVLQEHDAFGRLRATSELTLRQAGALARIVIDAPARADAGTTVPVRLRLEDAQGLPVDARLPVTLDSASGRWNTPDLDPRAHGVQAFVEAGFADLTWTAPDVPGEARLQVASDGVAAEAKLALVAALRPLMAVGVVDAAFNLRRLKAGQVQAAGSADGFEQQLRAFAGGSSSDNNNAARAAVFLKGKVRGDALLTVAYDSDKNTRERLFRDIQPDAFYPVYGDSSERGFDAQSTGKLYVRIDRGQSSLLYGDFTTQADDRERQLGVYQRSLNGLKQHFQVDGFSANVWAARDTTRQQITELRADGTSGPFTLGAGMAVNSEKVEIVVRDRHQPALVVRTTPQQRFADYEIDPVTGRLLLRTPMPSVDADLNPVFIRVTYEVEQGGSAFWVAGADALWQASEALAVGGALVRDWNPLATMQMGSMNARYQVADRTVLSAEVAKIKRGDTAEVAAHDGGAQRVALTHDGKDFKARVHAARSDVGFDNRAAQINGGRAEAGAQGTYMLDARTRVSGEALHSADLASAARRVGVLVGVERSLEGGTKVEVGARHVQQHGQAPGAGAQDATTTVRARASTTLPGLPTATVFVEGEQDVRDASKRLLAVGGDYQLAGRGRLYARHEVISSLIGPYALDATQRRNTTVVGLDMGAGLGGGEGRVFSEYRGREAFAGRETEAAVGLRNQWLVTPGLRVNGSLERVQALAGAKGEGKGENQSAAVTGAVEYTADPRWKGSARLELRESAGGVGLLSTFGLAVKLDEQWTLLVKNVLAGNLARGNAANRWQERLQLGAAYRDSANQLNALGRYEYKDERGGLTDAHARRAHIVSLHAERQFGGDMNLSGRVAAKQLTEQVAGVQTRSVAQLASVRFTKDVAERWDVGLNVSVMGDGRLRSRQTSFGGELGYRVKDNMWASVGYNLRGFKDRDLTGDNATERGVYVRLRFKFDERALSRLAS</sequence>
<protein>
    <submittedName>
        <fullName evidence="7">SdrD B-like domain-containing protein</fullName>
    </submittedName>
</protein>
<feature type="domain" description="SD-repeat containing protein B" evidence="6">
    <location>
        <begin position="465"/>
        <end position="529"/>
    </location>
</feature>
<keyword evidence="8" id="KW-1185">Reference proteome</keyword>
<dbReference type="InterPro" id="IPR001434">
    <property type="entry name" value="OmcB-like_DUF11"/>
</dbReference>
<comment type="caution">
    <text evidence="7">The sequence shown here is derived from an EMBL/GenBank/DDBJ whole genome shotgun (WGS) entry which is preliminary data.</text>
</comment>
<feature type="chain" id="PRO_5046480933" evidence="4">
    <location>
        <begin position="32"/>
        <end position="1663"/>
    </location>
</feature>
<reference evidence="7 8" key="1">
    <citation type="submission" date="2024-09" db="EMBL/GenBank/DDBJ databases">
        <title>Novel species of the genus Pelomonas and Roseateles isolated from streams.</title>
        <authorList>
            <person name="Lu H."/>
        </authorList>
    </citation>
    <scope>NUCLEOTIDE SEQUENCE [LARGE SCALE GENOMIC DNA]</scope>
    <source>
        <strain evidence="7 8">DC23W</strain>
    </source>
</reference>
<evidence type="ECO:0000313" key="7">
    <source>
        <dbReference type="EMBL" id="MFG6414946.1"/>
    </source>
</evidence>
<dbReference type="NCBIfam" id="TIGR01451">
    <property type="entry name" value="B_ant_repeat"/>
    <property type="match status" value="1"/>
</dbReference>
<evidence type="ECO:0000256" key="4">
    <source>
        <dbReference type="SAM" id="SignalP"/>
    </source>
</evidence>
<evidence type="ECO:0000256" key="1">
    <source>
        <dbReference type="ARBA" id="ARBA00004613"/>
    </source>
</evidence>
<dbReference type="SUPFAM" id="SSF117074">
    <property type="entry name" value="Hypothetical protein PA1324"/>
    <property type="match status" value="1"/>
</dbReference>
<dbReference type="Proteomes" id="UP001606300">
    <property type="component" value="Unassembled WGS sequence"/>
</dbReference>